<evidence type="ECO:0000256" key="1">
    <source>
        <dbReference type="ARBA" id="ARBA00022553"/>
    </source>
</evidence>
<reference evidence="5" key="1">
    <citation type="journal article" date="2019" name="Int. J. Syst. Evol. Microbiol.">
        <title>The Global Catalogue of Microorganisms (GCM) 10K type strain sequencing project: providing services to taxonomists for standard genome sequencing and annotation.</title>
        <authorList>
            <consortium name="The Broad Institute Genomics Platform"/>
            <consortium name="The Broad Institute Genome Sequencing Center for Infectious Disease"/>
            <person name="Wu L."/>
            <person name="Ma J."/>
        </authorList>
    </citation>
    <scope>NUCLEOTIDE SEQUENCE [LARGE SCALE GENOMIC DNA]</scope>
    <source>
        <strain evidence="5">CGMCC 1.19062</strain>
    </source>
</reference>
<dbReference type="Proteomes" id="UP001597295">
    <property type="component" value="Unassembled WGS sequence"/>
</dbReference>
<comment type="caution">
    <text evidence="4">The sequence shown here is derived from an EMBL/GenBank/DDBJ whole genome shotgun (WGS) entry which is preliminary data.</text>
</comment>
<dbReference type="PANTHER" id="PTHR44591:SF3">
    <property type="entry name" value="RESPONSE REGULATORY DOMAIN-CONTAINING PROTEIN"/>
    <property type="match status" value="1"/>
</dbReference>
<keyword evidence="5" id="KW-1185">Reference proteome</keyword>
<accession>A0ABW5DWM9</accession>
<dbReference type="SUPFAM" id="SSF52172">
    <property type="entry name" value="CheY-like"/>
    <property type="match status" value="1"/>
</dbReference>
<feature type="modified residue" description="4-aspartylphosphate" evidence="2">
    <location>
        <position position="264"/>
    </location>
</feature>
<evidence type="ECO:0000259" key="3">
    <source>
        <dbReference type="PROSITE" id="PS50110"/>
    </source>
</evidence>
<protein>
    <submittedName>
        <fullName evidence="4">Response regulator</fullName>
    </submittedName>
</protein>
<evidence type="ECO:0000313" key="4">
    <source>
        <dbReference type="EMBL" id="MFD2265517.1"/>
    </source>
</evidence>
<dbReference type="InterPro" id="IPR011006">
    <property type="entry name" value="CheY-like_superfamily"/>
</dbReference>
<proteinExistence type="predicted"/>
<dbReference type="Pfam" id="PF00072">
    <property type="entry name" value="Response_reg"/>
    <property type="match status" value="1"/>
</dbReference>
<evidence type="ECO:0000256" key="2">
    <source>
        <dbReference type="PROSITE-ProRule" id="PRU00169"/>
    </source>
</evidence>
<organism evidence="4 5">
    <name type="scientific">Lacibacterium aquatile</name>
    <dbReference type="NCBI Taxonomy" id="1168082"/>
    <lineage>
        <taxon>Bacteria</taxon>
        <taxon>Pseudomonadati</taxon>
        <taxon>Pseudomonadota</taxon>
        <taxon>Alphaproteobacteria</taxon>
        <taxon>Rhodospirillales</taxon>
        <taxon>Rhodospirillaceae</taxon>
    </lineage>
</organism>
<dbReference type="InterPro" id="IPR001789">
    <property type="entry name" value="Sig_transdc_resp-reg_receiver"/>
</dbReference>
<dbReference type="PROSITE" id="PS50110">
    <property type="entry name" value="RESPONSE_REGULATORY"/>
    <property type="match status" value="1"/>
</dbReference>
<sequence length="333" mass="34623">MAGITLLVIGPSGPESATVTGQLERGGYRVTTVSTLADGLPMLDRLSPAIVVLTGTDSLANDGTVRAIGLSHPNIPVLKANVEQSSGATKAPDLLARVTALIAARQTVQLPTGEATALSGGLAHEFNNLLAIVLNNIEAARRQLERADPDLVRVRRATDNAADGATRAVALARHLLQGDRAAADPAPEVLPLFPAPAAPPASPAAVDLAAPRVLIVEDEILVRMMAVDALEINGFTVEEAGTAEAALKRIEMPDTNTIDAVIVDIGLPDRKGDVLAADLRARFPALPIVIASGYDESNFRQRFGGDPGMGFLAKPYDSAQLKNALRALGVVAS</sequence>
<dbReference type="EMBL" id="JBHUIP010000016">
    <property type="protein sequence ID" value="MFD2265517.1"/>
    <property type="molecule type" value="Genomic_DNA"/>
</dbReference>
<dbReference type="PANTHER" id="PTHR44591">
    <property type="entry name" value="STRESS RESPONSE REGULATOR PROTEIN 1"/>
    <property type="match status" value="1"/>
</dbReference>
<keyword evidence="1 2" id="KW-0597">Phosphoprotein</keyword>
<name>A0ABW5DWM9_9PROT</name>
<feature type="domain" description="Response regulatory" evidence="3">
    <location>
        <begin position="212"/>
        <end position="329"/>
    </location>
</feature>
<evidence type="ECO:0000313" key="5">
    <source>
        <dbReference type="Proteomes" id="UP001597295"/>
    </source>
</evidence>
<dbReference type="SMART" id="SM00448">
    <property type="entry name" value="REC"/>
    <property type="match status" value="1"/>
</dbReference>
<dbReference type="Gene3D" id="1.10.287.130">
    <property type="match status" value="1"/>
</dbReference>
<dbReference type="InterPro" id="IPR050595">
    <property type="entry name" value="Bact_response_regulator"/>
</dbReference>
<gene>
    <name evidence="4" type="ORF">ACFSM5_21625</name>
</gene>
<dbReference type="Gene3D" id="3.40.50.2300">
    <property type="match status" value="1"/>
</dbReference>
<dbReference type="RefSeq" id="WP_379878940.1">
    <property type="nucleotide sequence ID" value="NZ_JBHUIP010000016.1"/>
</dbReference>
<dbReference type="CDD" id="cd00156">
    <property type="entry name" value="REC"/>
    <property type="match status" value="1"/>
</dbReference>